<comment type="caution">
    <text evidence="1">The sequence shown here is derived from an EMBL/GenBank/DDBJ whole genome shotgun (WGS) entry which is preliminary data.</text>
</comment>
<protein>
    <submittedName>
        <fullName evidence="1">Uncharacterized protein</fullName>
    </submittedName>
</protein>
<dbReference type="EMBL" id="JAWDJO010000012">
    <property type="protein sequence ID" value="KAL1900464.1"/>
    <property type="molecule type" value="Genomic_DNA"/>
</dbReference>
<gene>
    <name evidence="1" type="ORF">Cpir12675_000934</name>
</gene>
<dbReference type="Proteomes" id="UP001583280">
    <property type="component" value="Unassembled WGS sequence"/>
</dbReference>
<organism evidence="1 2">
    <name type="scientific">Ceratocystis pirilliformis</name>
    <dbReference type="NCBI Taxonomy" id="259994"/>
    <lineage>
        <taxon>Eukaryota</taxon>
        <taxon>Fungi</taxon>
        <taxon>Dikarya</taxon>
        <taxon>Ascomycota</taxon>
        <taxon>Pezizomycotina</taxon>
        <taxon>Sordariomycetes</taxon>
        <taxon>Hypocreomycetidae</taxon>
        <taxon>Microascales</taxon>
        <taxon>Ceratocystidaceae</taxon>
        <taxon>Ceratocystis</taxon>
    </lineage>
</organism>
<reference evidence="1 2" key="1">
    <citation type="journal article" date="2024" name="IMA Fungus">
        <title>IMA Genome - F19 : A genome assembly and annotation guide to empower mycologists, including annotated draft genome sequences of Ceratocystis pirilliformis, Diaporthe australafricana, Fusarium ophioides, Paecilomyces lecythidis, and Sporothrix stenoceras.</title>
        <authorList>
            <person name="Aylward J."/>
            <person name="Wilson A.M."/>
            <person name="Visagie C.M."/>
            <person name="Spraker J."/>
            <person name="Barnes I."/>
            <person name="Buitendag C."/>
            <person name="Ceriani C."/>
            <person name="Del Mar Angel L."/>
            <person name="du Plessis D."/>
            <person name="Fuchs T."/>
            <person name="Gasser K."/>
            <person name="Kramer D."/>
            <person name="Li W."/>
            <person name="Munsamy K."/>
            <person name="Piso A."/>
            <person name="Price J.L."/>
            <person name="Sonnekus B."/>
            <person name="Thomas C."/>
            <person name="van der Nest A."/>
            <person name="van Dijk A."/>
            <person name="van Heerden A."/>
            <person name="van Vuuren N."/>
            <person name="Yilmaz N."/>
            <person name="Duong T.A."/>
            <person name="van der Merwe N.A."/>
            <person name="Wingfield M.J."/>
            <person name="Wingfield B.D."/>
        </authorList>
    </citation>
    <scope>NUCLEOTIDE SEQUENCE [LARGE SCALE GENOMIC DNA]</scope>
    <source>
        <strain evidence="1 2">CMW 12675</strain>
    </source>
</reference>
<evidence type="ECO:0000313" key="2">
    <source>
        <dbReference type="Proteomes" id="UP001583280"/>
    </source>
</evidence>
<sequence>MSALSAVLTSQFSEDSVEGHLPSIMSARSLIASALQQMAEEGLLKETPDLIKLCMTQANFGFESVDSGFSAHGNFETFCNLQLRGVPGTHMEDNNDLQERWSNFAEDFGRRSDLPGLMSGNTVIDERNFHELAAIHKEQKRQTGRAKTLFWSK</sequence>
<proteinExistence type="predicted"/>
<keyword evidence="2" id="KW-1185">Reference proteome</keyword>
<evidence type="ECO:0000313" key="1">
    <source>
        <dbReference type="EMBL" id="KAL1900464.1"/>
    </source>
</evidence>
<name>A0ABR3ZJY4_9PEZI</name>
<accession>A0ABR3ZJY4</accession>